<feature type="domain" description="HTH cro/C1-type" evidence="1">
    <location>
        <begin position="9"/>
        <end position="63"/>
    </location>
</feature>
<dbReference type="AlphaFoldDB" id="A0A290X085"/>
<proteinExistence type="predicted"/>
<dbReference type="GO" id="GO:0003677">
    <property type="term" value="F:DNA binding"/>
    <property type="evidence" value="ECO:0007669"/>
    <property type="project" value="InterPro"/>
</dbReference>
<reference evidence="2 3" key="1">
    <citation type="submission" date="2017-09" db="EMBL/GenBank/DDBJ databases">
        <title>Complete genome sequence of Janthinobacterium svalbardensis PAMC 27463.</title>
        <authorList>
            <person name="Cho Y.-J."/>
            <person name="Cho A."/>
            <person name="Kim O.-S."/>
            <person name="Lee J.-I."/>
        </authorList>
    </citation>
    <scope>NUCLEOTIDE SEQUENCE [LARGE SCALE GENOMIC DNA]</scope>
    <source>
        <strain evidence="2 3">PAMC 27463</strain>
    </source>
</reference>
<dbReference type="SUPFAM" id="SSF47413">
    <property type="entry name" value="lambda repressor-like DNA-binding domains"/>
    <property type="match status" value="1"/>
</dbReference>
<dbReference type="EMBL" id="CP023422">
    <property type="protein sequence ID" value="ATD62520.1"/>
    <property type="molecule type" value="Genomic_DNA"/>
</dbReference>
<evidence type="ECO:0000313" key="2">
    <source>
        <dbReference type="EMBL" id="ATD62520.1"/>
    </source>
</evidence>
<dbReference type="Proteomes" id="UP000218437">
    <property type="component" value="Chromosome"/>
</dbReference>
<gene>
    <name evidence="2" type="ORF">CNX70_21995</name>
</gene>
<dbReference type="SMART" id="SM00530">
    <property type="entry name" value="HTH_XRE"/>
    <property type="match status" value="1"/>
</dbReference>
<sequence>MEGEFGAVVQRYRERAGLTQDELAERLQVTQQTVGKWESGKAYPRPGVFARLNQVLSIPAAEIMDLYGDSKGARSPSGPYSSHVLKQIGDDRKRQTEALSELAVKYSAKEKVDRLTKSANRFESKKTILAELKPLLEKTQKSFQWGAGVVGGSLAWLVDYIDKDVVAEFAYAESPLELSLELEDFIPKLLWNLATLRAHLRDTRSYLLIIIMPGYVGMDYPDDDPEKNLVKRLPNEVVLRRKTAEAALLGISIFVTNTPRQVIPLLASHGNEDIDT</sequence>
<protein>
    <recommendedName>
        <fullName evidence="1">HTH cro/C1-type domain-containing protein</fullName>
    </recommendedName>
</protein>
<organism evidence="2 3">
    <name type="scientific">Janthinobacterium svalbardensis</name>
    <dbReference type="NCBI Taxonomy" id="368607"/>
    <lineage>
        <taxon>Bacteria</taxon>
        <taxon>Pseudomonadati</taxon>
        <taxon>Pseudomonadota</taxon>
        <taxon>Betaproteobacteria</taxon>
        <taxon>Burkholderiales</taxon>
        <taxon>Oxalobacteraceae</taxon>
        <taxon>Janthinobacterium</taxon>
    </lineage>
</organism>
<keyword evidence="3" id="KW-1185">Reference proteome</keyword>
<name>A0A290X085_9BURK</name>
<dbReference type="RefSeq" id="WP_096237104.1">
    <property type="nucleotide sequence ID" value="NZ_CP023422.1"/>
</dbReference>
<dbReference type="PROSITE" id="PS50943">
    <property type="entry name" value="HTH_CROC1"/>
    <property type="match status" value="1"/>
</dbReference>
<accession>A0A290X085</accession>
<dbReference type="KEGG" id="jsv:CNX70_21995"/>
<dbReference type="InterPro" id="IPR010982">
    <property type="entry name" value="Lambda_DNA-bd_dom_sf"/>
</dbReference>
<dbReference type="CDD" id="cd00093">
    <property type="entry name" value="HTH_XRE"/>
    <property type="match status" value="1"/>
</dbReference>
<evidence type="ECO:0000259" key="1">
    <source>
        <dbReference type="PROSITE" id="PS50943"/>
    </source>
</evidence>
<dbReference type="Gene3D" id="1.10.260.40">
    <property type="entry name" value="lambda repressor-like DNA-binding domains"/>
    <property type="match status" value="1"/>
</dbReference>
<evidence type="ECO:0000313" key="3">
    <source>
        <dbReference type="Proteomes" id="UP000218437"/>
    </source>
</evidence>
<dbReference type="InterPro" id="IPR001387">
    <property type="entry name" value="Cro/C1-type_HTH"/>
</dbReference>
<dbReference type="Pfam" id="PF13560">
    <property type="entry name" value="HTH_31"/>
    <property type="match status" value="1"/>
</dbReference>